<dbReference type="InterPro" id="IPR013536">
    <property type="entry name" value="WLM_dom"/>
</dbReference>
<evidence type="ECO:0000313" key="3">
    <source>
        <dbReference type="EMBL" id="QHT84810.1"/>
    </source>
</evidence>
<keyword evidence="1" id="KW-1133">Transmembrane helix</keyword>
<sequence>MSIIYRKKMKENILFYVMIGFILLVCLKVYSESGVYNLKCIVSTIDGNKYCVREREMEQEAADLLAEVTGKCKELVKYMDKKHPNDERVKRLVKGFNPKKISETLPTSELTAYSENKGEKIAFCLNKKKNGTQLIDLNTLTFVAIHELSHIMTTTIGHKQEFWQNFKFLLENAEKAGIYKPVDYKKQPEDYCGMTISDSPLYNM</sequence>
<keyword evidence="1" id="KW-0472">Membrane</keyword>
<dbReference type="EMBL" id="MN740028">
    <property type="protein sequence ID" value="QHT84810.1"/>
    <property type="molecule type" value="Genomic_DNA"/>
</dbReference>
<evidence type="ECO:0000259" key="2">
    <source>
        <dbReference type="Pfam" id="PF08325"/>
    </source>
</evidence>
<dbReference type="AlphaFoldDB" id="A0A6C0HWL9"/>
<evidence type="ECO:0000256" key="1">
    <source>
        <dbReference type="SAM" id="Phobius"/>
    </source>
</evidence>
<name>A0A6C0HWL9_9ZZZZ</name>
<accession>A0A6C0HWL9</accession>
<organism evidence="3">
    <name type="scientific">viral metagenome</name>
    <dbReference type="NCBI Taxonomy" id="1070528"/>
    <lineage>
        <taxon>unclassified sequences</taxon>
        <taxon>metagenomes</taxon>
        <taxon>organismal metagenomes</taxon>
    </lineage>
</organism>
<feature type="domain" description="WLM" evidence="2">
    <location>
        <begin position="95"/>
        <end position="177"/>
    </location>
</feature>
<dbReference type="Pfam" id="PF08325">
    <property type="entry name" value="WLM"/>
    <property type="match status" value="1"/>
</dbReference>
<proteinExistence type="predicted"/>
<feature type="transmembrane region" description="Helical" evidence="1">
    <location>
        <begin position="12"/>
        <end position="30"/>
    </location>
</feature>
<keyword evidence="1" id="KW-0812">Transmembrane</keyword>
<protein>
    <recommendedName>
        <fullName evidence="2">WLM domain-containing protein</fullName>
    </recommendedName>
</protein>
<reference evidence="3" key="1">
    <citation type="journal article" date="2020" name="Nature">
        <title>Giant virus diversity and host interactions through global metagenomics.</title>
        <authorList>
            <person name="Schulz F."/>
            <person name="Roux S."/>
            <person name="Paez-Espino D."/>
            <person name="Jungbluth S."/>
            <person name="Walsh D.A."/>
            <person name="Denef V.J."/>
            <person name="McMahon K.D."/>
            <person name="Konstantinidis K.T."/>
            <person name="Eloe-Fadrosh E.A."/>
            <person name="Kyrpides N.C."/>
            <person name="Woyke T."/>
        </authorList>
    </citation>
    <scope>NUCLEOTIDE SEQUENCE</scope>
    <source>
        <strain evidence="3">GVMAG-M-3300023184-178</strain>
    </source>
</reference>
<dbReference type="Gene3D" id="3.30.2010.10">
    <property type="entry name" value="Metalloproteases ('zincins'), catalytic domain"/>
    <property type="match status" value="1"/>
</dbReference>